<feature type="signal peptide" evidence="2">
    <location>
        <begin position="1"/>
        <end position="18"/>
    </location>
</feature>
<dbReference type="Pfam" id="PF24808">
    <property type="entry name" value="DUF7707"/>
    <property type="match status" value="1"/>
</dbReference>
<keyword evidence="2" id="KW-0732">Signal</keyword>
<evidence type="ECO:0000256" key="1">
    <source>
        <dbReference type="SAM" id="MobiDB-lite"/>
    </source>
</evidence>
<evidence type="ECO:0000313" key="4">
    <source>
        <dbReference type="EMBL" id="KAK0670303.1"/>
    </source>
</evidence>
<name>A0AA39ZFX5_9PEZI</name>
<dbReference type="InterPro" id="IPR056124">
    <property type="entry name" value="DUF7707"/>
</dbReference>
<proteinExistence type="predicted"/>
<feature type="chain" id="PRO_5041398013" description="DUF7707 domain-containing protein" evidence="2">
    <location>
        <begin position="19"/>
        <end position="245"/>
    </location>
</feature>
<feature type="domain" description="DUF7707" evidence="3">
    <location>
        <begin position="58"/>
        <end position="143"/>
    </location>
</feature>
<reference evidence="4" key="1">
    <citation type="submission" date="2023-06" db="EMBL/GenBank/DDBJ databases">
        <title>Genome-scale phylogeny and comparative genomics of the fungal order Sordariales.</title>
        <authorList>
            <consortium name="Lawrence Berkeley National Laboratory"/>
            <person name="Hensen N."/>
            <person name="Bonometti L."/>
            <person name="Westerberg I."/>
            <person name="Brannstrom I.O."/>
            <person name="Guillou S."/>
            <person name="Cros-Aarteil S."/>
            <person name="Calhoun S."/>
            <person name="Haridas S."/>
            <person name="Kuo A."/>
            <person name="Mondo S."/>
            <person name="Pangilinan J."/>
            <person name="Riley R."/>
            <person name="Labutti K."/>
            <person name="Andreopoulos B."/>
            <person name="Lipzen A."/>
            <person name="Chen C."/>
            <person name="Yanf M."/>
            <person name="Daum C."/>
            <person name="Ng V."/>
            <person name="Clum A."/>
            <person name="Steindorff A."/>
            <person name="Ohm R."/>
            <person name="Martin F."/>
            <person name="Silar P."/>
            <person name="Natvig D."/>
            <person name="Lalanne C."/>
            <person name="Gautier V."/>
            <person name="Ament-Velasquez S.L."/>
            <person name="Kruys A."/>
            <person name="Hutchinson M.I."/>
            <person name="Powell A.J."/>
            <person name="Barry K."/>
            <person name="Miller A.N."/>
            <person name="Grigoriev I.V."/>
            <person name="Debuchy R."/>
            <person name="Gladieux P."/>
            <person name="Thoren M.H."/>
            <person name="Johannesson H."/>
        </authorList>
    </citation>
    <scope>NUCLEOTIDE SEQUENCE</scope>
    <source>
        <strain evidence="4">CBS 307.81</strain>
    </source>
</reference>
<comment type="caution">
    <text evidence="4">The sequence shown here is derived from an EMBL/GenBank/DDBJ whole genome shotgun (WGS) entry which is preliminary data.</text>
</comment>
<dbReference type="Proteomes" id="UP001174997">
    <property type="component" value="Unassembled WGS sequence"/>
</dbReference>
<keyword evidence="5" id="KW-1185">Reference proteome</keyword>
<gene>
    <name evidence="4" type="ORF">QBC41DRAFT_301697</name>
</gene>
<evidence type="ECO:0000259" key="3">
    <source>
        <dbReference type="Pfam" id="PF24808"/>
    </source>
</evidence>
<accession>A0AA39ZFX5</accession>
<organism evidence="4 5">
    <name type="scientific">Cercophora samala</name>
    <dbReference type="NCBI Taxonomy" id="330535"/>
    <lineage>
        <taxon>Eukaryota</taxon>
        <taxon>Fungi</taxon>
        <taxon>Dikarya</taxon>
        <taxon>Ascomycota</taxon>
        <taxon>Pezizomycotina</taxon>
        <taxon>Sordariomycetes</taxon>
        <taxon>Sordariomycetidae</taxon>
        <taxon>Sordariales</taxon>
        <taxon>Lasiosphaeriaceae</taxon>
        <taxon>Cercophora</taxon>
    </lineage>
</organism>
<sequence length="245" mass="26452">MFLSHVTSLLALASGTMALLPYPENVEWEKQMRLRGYGCMAPLTRVKGDANAPAYYGKTLCPLQIKTCAALCSSLGGAIPNENDCQNDHDGEDDPDLYINYCYKCHCWEGDVPNFDVHYEGTIWRFACEREAEDCRERKRQYELAGEKVRGMDCVCPYEILPVDAPALTTYTTTGVAVRTTGVVGFYEEEEGTSTSAAGVGGLQRTTTTTATRSDGASLPEETDSGAGRGAAGVLGAVMAVVMVV</sequence>
<protein>
    <recommendedName>
        <fullName evidence="3">DUF7707 domain-containing protein</fullName>
    </recommendedName>
</protein>
<dbReference type="EMBL" id="JAULSY010000033">
    <property type="protein sequence ID" value="KAK0670303.1"/>
    <property type="molecule type" value="Genomic_DNA"/>
</dbReference>
<evidence type="ECO:0000313" key="5">
    <source>
        <dbReference type="Proteomes" id="UP001174997"/>
    </source>
</evidence>
<evidence type="ECO:0000256" key="2">
    <source>
        <dbReference type="SAM" id="SignalP"/>
    </source>
</evidence>
<dbReference type="AlphaFoldDB" id="A0AA39ZFX5"/>
<feature type="region of interest" description="Disordered" evidence="1">
    <location>
        <begin position="195"/>
        <end position="228"/>
    </location>
</feature>